<sequence>MKRIYLIAVLLLVALVACNKPKDPQPVTDLNNIQLVEFSEPDDSGAARTAAVPIPAANAVYQVFQVAGSCEPAKARLALYTGYADGLVNGAVALPDSLVKSGNGFKKLTVKDSQYGTYLKVKIDKAVPYTFLIYEPVTKKWKILSGIDANSPDFEFINYRKYFFRFNCTEAVLSPLFDSGA</sequence>
<evidence type="ECO:0000313" key="2">
    <source>
        <dbReference type="EMBL" id="OIN61227.1"/>
    </source>
</evidence>
<keyword evidence="3" id="KW-1185">Reference proteome</keyword>
<organism evidence="2 3">
    <name type="scientific">Arsenicibacter rosenii</name>
    <dbReference type="NCBI Taxonomy" id="1750698"/>
    <lineage>
        <taxon>Bacteria</taxon>
        <taxon>Pseudomonadati</taxon>
        <taxon>Bacteroidota</taxon>
        <taxon>Cytophagia</taxon>
        <taxon>Cytophagales</taxon>
        <taxon>Spirosomataceae</taxon>
        <taxon>Arsenicibacter</taxon>
    </lineage>
</organism>
<feature type="chain" id="PRO_5010251631" description="Lipoprotein" evidence="1">
    <location>
        <begin position="20"/>
        <end position="181"/>
    </location>
</feature>
<keyword evidence="1" id="KW-0732">Signal</keyword>
<dbReference type="RefSeq" id="WP_071501729.1">
    <property type="nucleotide sequence ID" value="NZ_MORL01000001.1"/>
</dbReference>
<feature type="signal peptide" evidence="1">
    <location>
        <begin position="1"/>
        <end position="19"/>
    </location>
</feature>
<name>A0A1S2VR13_9BACT</name>
<gene>
    <name evidence="2" type="ORF">BLX24_03965</name>
</gene>
<dbReference type="Proteomes" id="UP000181790">
    <property type="component" value="Unassembled WGS sequence"/>
</dbReference>
<dbReference type="EMBL" id="MORL01000001">
    <property type="protein sequence ID" value="OIN61227.1"/>
    <property type="molecule type" value="Genomic_DNA"/>
</dbReference>
<comment type="caution">
    <text evidence="2">The sequence shown here is derived from an EMBL/GenBank/DDBJ whole genome shotgun (WGS) entry which is preliminary data.</text>
</comment>
<evidence type="ECO:0008006" key="4">
    <source>
        <dbReference type="Google" id="ProtNLM"/>
    </source>
</evidence>
<proteinExistence type="predicted"/>
<dbReference type="PROSITE" id="PS51257">
    <property type="entry name" value="PROKAR_LIPOPROTEIN"/>
    <property type="match status" value="1"/>
</dbReference>
<dbReference type="AlphaFoldDB" id="A0A1S2VR13"/>
<accession>A0A1S2VR13</accession>
<reference evidence="2 3" key="1">
    <citation type="submission" date="2016-10" db="EMBL/GenBank/DDBJ databases">
        <title>Arsenicibacter rosenii gen. nov., sp. nov., an efficient arsenic-methylating bacterium isolated from an arsenic-contaminated paddy soil.</title>
        <authorList>
            <person name="Huang K."/>
        </authorList>
    </citation>
    <scope>NUCLEOTIDE SEQUENCE [LARGE SCALE GENOMIC DNA]</scope>
    <source>
        <strain evidence="2 3">SM-1</strain>
    </source>
</reference>
<evidence type="ECO:0000313" key="3">
    <source>
        <dbReference type="Proteomes" id="UP000181790"/>
    </source>
</evidence>
<evidence type="ECO:0000256" key="1">
    <source>
        <dbReference type="SAM" id="SignalP"/>
    </source>
</evidence>
<protein>
    <recommendedName>
        <fullName evidence="4">Lipoprotein</fullName>
    </recommendedName>
</protein>